<protein>
    <recommendedName>
        <fullName evidence="7">Beta-hexosaminidase</fullName>
        <ecNumber evidence="7">3.2.1.52</ecNumber>
    </recommendedName>
</protein>
<proteinExistence type="inferred from homology"/>
<comment type="catalytic activity">
    <reaction evidence="1 7">
        <text>Hydrolysis of terminal non-reducing N-acetyl-D-hexosamine residues in N-acetyl-beta-D-hexosaminides.</text>
        <dbReference type="EC" id="3.2.1.52"/>
    </reaction>
</comment>
<dbReference type="Pfam" id="PF00728">
    <property type="entry name" value="Glyco_hydro_20"/>
    <property type="match status" value="1"/>
</dbReference>
<dbReference type="OrthoDB" id="428480at2759"/>
<dbReference type="GO" id="GO:0030203">
    <property type="term" value="P:glycosaminoglycan metabolic process"/>
    <property type="evidence" value="ECO:0007669"/>
    <property type="project" value="TreeGrafter"/>
</dbReference>
<feature type="domain" description="Beta-hexosaminidase eukaryotic type N-terminal" evidence="11">
    <location>
        <begin position="23"/>
        <end position="158"/>
    </location>
</feature>
<dbReference type="Gene3D" id="3.30.379.10">
    <property type="entry name" value="Chitobiase/beta-hexosaminidase domain 2-like"/>
    <property type="match status" value="1"/>
</dbReference>
<evidence type="ECO:0000256" key="4">
    <source>
        <dbReference type="ARBA" id="ARBA00022801"/>
    </source>
</evidence>
<dbReference type="PIRSF" id="PIRSF001093">
    <property type="entry name" value="B-hxosamndse_ab_euk"/>
    <property type="match status" value="1"/>
</dbReference>
<keyword evidence="4 7" id="KW-0378">Hydrolase</keyword>
<dbReference type="InterPro" id="IPR029018">
    <property type="entry name" value="Hex-like_dom2"/>
</dbReference>
<dbReference type="PRINTS" id="PR00738">
    <property type="entry name" value="GLHYDRLASE20"/>
</dbReference>
<dbReference type="STRING" id="71717.A0A4Y7U174"/>
<evidence type="ECO:0000256" key="1">
    <source>
        <dbReference type="ARBA" id="ARBA00001231"/>
    </source>
</evidence>
<keyword evidence="5" id="KW-0325">Glycoprotein</keyword>
<evidence type="ECO:0000256" key="8">
    <source>
        <dbReference type="PIRSR" id="PIRSR001093-1"/>
    </source>
</evidence>
<dbReference type="EC" id="3.2.1.52" evidence="7"/>
<evidence type="ECO:0000259" key="11">
    <source>
        <dbReference type="Pfam" id="PF14845"/>
    </source>
</evidence>
<dbReference type="Proteomes" id="UP000298030">
    <property type="component" value="Unassembled WGS sequence"/>
</dbReference>
<dbReference type="AlphaFoldDB" id="A0A4Y7U174"/>
<evidence type="ECO:0000256" key="5">
    <source>
        <dbReference type="ARBA" id="ARBA00023180"/>
    </source>
</evidence>
<dbReference type="InterPro" id="IPR015883">
    <property type="entry name" value="Glyco_hydro_20_cat"/>
</dbReference>
<dbReference type="Pfam" id="PF14845">
    <property type="entry name" value="Glycohydro_20b2"/>
    <property type="match status" value="1"/>
</dbReference>
<dbReference type="Gene3D" id="3.20.20.80">
    <property type="entry name" value="Glycosidases"/>
    <property type="match status" value="1"/>
</dbReference>
<dbReference type="InterPro" id="IPR029019">
    <property type="entry name" value="HEX_eukaryotic_N"/>
</dbReference>
<evidence type="ECO:0000259" key="10">
    <source>
        <dbReference type="Pfam" id="PF00728"/>
    </source>
</evidence>
<reference evidence="12 13" key="1">
    <citation type="journal article" date="2019" name="Nat. Ecol. Evol.">
        <title>Megaphylogeny resolves global patterns of mushroom evolution.</title>
        <authorList>
            <person name="Varga T."/>
            <person name="Krizsan K."/>
            <person name="Foldi C."/>
            <person name="Dima B."/>
            <person name="Sanchez-Garcia M."/>
            <person name="Sanchez-Ramirez S."/>
            <person name="Szollosi G.J."/>
            <person name="Szarkandi J.G."/>
            <person name="Papp V."/>
            <person name="Albert L."/>
            <person name="Andreopoulos W."/>
            <person name="Angelini C."/>
            <person name="Antonin V."/>
            <person name="Barry K.W."/>
            <person name="Bougher N.L."/>
            <person name="Buchanan P."/>
            <person name="Buyck B."/>
            <person name="Bense V."/>
            <person name="Catcheside P."/>
            <person name="Chovatia M."/>
            <person name="Cooper J."/>
            <person name="Damon W."/>
            <person name="Desjardin D."/>
            <person name="Finy P."/>
            <person name="Geml J."/>
            <person name="Haridas S."/>
            <person name="Hughes K."/>
            <person name="Justo A."/>
            <person name="Karasinski D."/>
            <person name="Kautmanova I."/>
            <person name="Kiss B."/>
            <person name="Kocsube S."/>
            <person name="Kotiranta H."/>
            <person name="LaButti K.M."/>
            <person name="Lechner B.E."/>
            <person name="Liimatainen K."/>
            <person name="Lipzen A."/>
            <person name="Lukacs Z."/>
            <person name="Mihaltcheva S."/>
            <person name="Morgado L.N."/>
            <person name="Niskanen T."/>
            <person name="Noordeloos M.E."/>
            <person name="Ohm R.A."/>
            <person name="Ortiz-Santana B."/>
            <person name="Ovrebo C."/>
            <person name="Racz N."/>
            <person name="Riley R."/>
            <person name="Savchenko A."/>
            <person name="Shiryaev A."/>
            <person name="Soop K."/>
            <person name="Spirin V."/>
            <person name="Szebenyi C."/>
            <person name="Tomsovsky M."/>
            <person name="Tulloss R.E."/>
            <person name="Uehling J."/>
            <person name="Grigoriev I.V."/>
            <person name="Vagvolgyi C."/>
            <person name="Papp T."/>
            <person name="Martin F.M."/>
            <person name="Miettinen O."/>
            <person name="Hibbett D.S."/>
            <person name="Nagy L.G."/>
        </authorList>
    </citation>
    <scope>NUCLEOTIDE SEQUENCE [LARGE SCALE GENOMIC DNA]</scope>
    <source>
        <strain evidence="12 13">FP101781</strain>
    </source>
</reference>
<dbReference type="InterPro" id="IPR017853">
    <property type="entry name" value="GH"/>
</dbReference>
<comment type="similarity">
    <text evidence="2 7">Belongs to the glycosyl hydrolase 20 family.</text>
</comment>
<gene>
    <name evidence="12" type="ORF">FA13DRAFT_1724211</name>
</gene>
<evidence type="ECO:0000256" key="9">
    <source>
        <dbReference type="SAM" id="SignalP"/>
    </source>
</evidence>
<feature type="chain" id="PRO_5021219341" description="Beta-hexosaminidase" evidence="9">
    <location>
        <begin position="21"/>
        <end position="596"/>
    </location>
</feature>
<evidence type="ECO:0000256" key="6">
    <source>
        <dbReference type="ARBA" id="ARBA00023295"/>
    </source>
</evidence>
<keyword evidence="6 7" id="KW-0326">Glycosidase</keyword>
<dbReference type="SUPFAM" id="SSF55545">
    <property type="entry name" value="beta-N-acetylhexosaminidase-like domain"/>
    <property type="match status" value="1"/>
</dbReference>
<dbReference type="FunFam" id="3.20.20.80:FF:000063">
    <property type="entry name" value="Beta-hexosaminidase"/>
    <property type="match status" value="1"/>
</dbReference>
<keyword evidence="13" id="KW-1185">Reference proteome</keyword>
<evidence type="ECO:0000313" key="12">
    <source>
        <dbReference type="EMBL" id="TEB39991.1"/>
    </source>
</evidence>
<feature type="domain" description="Glycoside hydrolase family 20 catalytic" evidence="10">
    <location>
        <begin position="194"/>
        <end position="526"/>
    </location>
</feature>
<evidence type="ECO:0000256" key="7">
    <source>
        <dbReference type="PIRNR" id="PIRNR001093"/>
    </source>
</evidence>
<dbReference type="GO" id="GO:0005975">
    <property type="term" value="P:carbohydrate metabolic process"/>
    <property type="evidence" value="ECO:0007669"/>
    <property type="project" value="InterPro"/>
</dbReference>
<dbReference type="InterPro" id="IPR025705">
    <property type="entry name" value="Beta_hexosaminidase_sua/sub"/>
</dbReference>
<dbReference type="SUPFAM" id="SSF51445">
    <property type="entry name" value="(Trans)glycosidases"/>
    <property type="match status" value="1"/>
</dbReference>
<evidence type="ECO:0000256" key="3">
    <source>
        <dbReference type="ARBA" id="ARBA00022729"/>
    </source>
</evidence>
<dbReference type="GO" id="GO:0016020">
    <property type="term" value="C:membrane"/>
    <property type="evidence" value="ECO:0007669"/>
    <property type="project" value="TreeGrafter"/>
</dbReference>
<dbReference type="PANTHER" id="PTHR22600">
    <property type="entry name" value="BETA-HEXOSAMINIDASE"/>
    <property type="match status" value="1"/>
</dbReference>
<evidence type="ECO:0000313" key="13">
    <source>
        <dbReference type="Proteomes" id="UP000298030"/>
    </source>
</evidence>
<dbReference type="PANTHER" id="PTHR22600:SF26">
    <property type="entry name" value="BETA-N-ACETYLHEXOSAMINIDASE"/>
    <property type="match status" value="1"/>
</dbReference>
<organism evidence="12 13">
    <name type="scientific">Coprinellus micaceus</name>
    <name type="common">Glistening ink-cap mushroom</name>
    <name type="synonym">Coprinus micaceus</name>
    <dbReference type="NCBI Taxonomy" id="71717"/>
    <lineage>
        <taxon>Eukaryota</taxon>
        <taxon>Fungi</taxon>
        <taxon>Dikarya</taxon>
        <taxon>Basidiomycota</taxon>
        <taxon>Agaricomycotina</taxon>
        <taxon>Agaricomycetes</taxon>
        <taxon>Agaricomycetidae</taxon>
        <taxon>Agaricales</taxon>
        <taxon>Agaricineae</taxon>
        <taxon>Psathyrellaceae</taxon>
        <taxon>Coprinellus</taxon>
    </lineage>
</organism>
<feature type="active site" description="Proton donor" evidence="8">
    <location>
        <position position="353"/>
    </location>
</feature>
<keyword evidence="3 9" id="KW-0732">Signal</keyword>
<sequence length="596" mass="65490">MRLPFVTIIALSFCAQALLASGLWPIPRNLEAGNQLLKLSPAFSIQLHIPSAIEQPQDLLDAISRTRTRLQNDKLGRLTPGRGEEDREALVAAPSLLRLTLGIKGDGPLSSIASESVKDIANRDEKYSLVVPADGSSATITASSSLGLLRGLTTFEQLWYWVPSSPSDGSDVEQDGIIYAHQAPVAVKDDAPAFPYRGFMLDTSRNFFSTKDIKRTLDAMSMSKLNVFHWHVVDSQSFPLEIPGFLELARKGAYSSQDIYTTADVQDIVKYAAERGIDVLMEIDTPGHTAIIAKAYPEHIACPNASPWNQYAHEPPAGQLRLASPATIDFTVSLLSSIAKILPSTMFGTGGDEINVNCYDKDEQTQEDLKKSGKTLEQALDTFTRRTHGALRGFGKKAVVWQEMALDHQVTLANDTIVTVWQSSADTSSVVKKGFRVVHAPSNYFYLDCGGGEWIGNMAGTNSWCDPYKSWQKAYTFDPFAGLSASHAPLVLGGQQLLWAEQASPENLDPIVWPRAAVSAEIFWTGPRLPNGDFRNVNEALSRLHDLRFRMVQRGVRAIPLQPLWCALRPGQCDSGGLPSMIANLGVRRLLKRVRK</sequence>
<dbReference type="CDD" id="cd06562">
    <property type="entry name" value="GH20_HexA_HexB-like"/>
    <property type="match status" value="1"/>
</dbReference>
<comment type="caution">
    <text evidence="12">The sequence shown here is derived from an EMBL/GenBank/DDBJ whole genome shotgun (WGS) entry which is preliminary data.</text>
</comment>
<accession>A0A4Y7U174</accession>
<dbReference type="GO" id="GO:0004563">
    <property type="term" value="F:beta-N-acetylhexosaminidase activity"/>
    <property type="evidence" value="ECO:0007669"/>
    <property type="project" value="UniProtKB-EC"/>
</dbReference>
<name>A0A4Y7U174_COPMI</name>
<dbReference type="EMBL" id="QPFP01000001">
    <property type="protein sequence ID" value="TEB39991.1"/>
    <property type="molecule type" value="Genomic_DNA"/>
</dbReference>
<evidence type="ECO:0000256" key="2">
    <source>
        <dbReference type="ARBA" id="ARBA00006285"/>
    </source>
</evidence>
<feature type="signal peptide" evidence="9">
    <location>
        <begin position="1"/>
        <end position="20"/>
    </location>
</feature>